<comment type="catalytic activity">
    <reaction evidence="1">
        <text>Endohydrolysis of (1-&gt;4)-beta-D-glucosidic linkages in cellulose, lichenin and cereal beta-D-glucans.</text>
        <dbReference type="EC" id="3.2.1.4"/>
    </reaction>
</comment>
<keyword evidence="7" id="KW-0624">Polysaccharide degradation</keyword>
<gene>
    <name evidence="9" type="ORF">B3C1_02320</name>
</gene>
<keyword evidence="4" id="KW-0378">Hydrolase</keyword>
<dbReference type="AlphaFoldDB" id="K2JNY9"/>
<comment type="similarity">
    <text evidence="2">Belongs to the glycosyl hydrolase 8 (cellulase D) family.</text>
</comment>
<dbReference type="RefSeq" id="WP_008482643.1">
    <property type="nucleotide sequence ID" value="NZ_AMRI01000003.1"/>
</dbReference>
<accession>K2JNY9</accession>
<keyword evidence="10" id="KW-1185">Reference proteome</keyword>
<keyword evidence="6" id="KW-0326">Glycosidase</keyword>
<dbReference type="GO" id="GO:0008810">
    <property type="term" value="F:cellulase activity"/>
    <property type="evidence" value="ECO:0007669"/>
    <property type="project" value="UniProtKB-EC"/>
</dbReference>
<evidence type="ECO:0000256" key="1">
    <source>
        <dbReference type="ARBA" id="ARBA00000966"/>
    </source>
</evidence>
<proteinExistence type="inferred from homology"/>
<name>K2JNY9_9GAMM</name>
<sequence>MLRLLALLCCLALPAKANDWSQYKALFITADGRVQDTGNGGISHSEGQGYAMLLAEANGDRASFDQLWGWTRHQLGRHDLALFAWRYDPKATPPITDNNNAADGDILVAWALFKAGQRWNHRNYLSASQRIRATLLARLVRPYAGKLVLLPGLEGFDGGDYLDLNLSYWVMPAFRDFARADGNPLWGQLLASGESLLADSRFGDNQLPADWVRLHSDGRLEPSPKWPPRFGFDALRIPLYFRWAGKGNSPALAPIQAFWQQARPLPAWVDLANGQPAPYPASQGVKAITQLDQARPLLPKLTKDSDYYSASLLLLSQLALSQPLGPRH</sequence>
<organism evidence="9 10">
    <name type="scientific">Gallaecimonas xiamenensis 3-C-1</name>
    <dbReference type="NCBI Taxonomy" id="745411"/>
    <lineage>
        <taxon>Bacteria</taxon>
        <taxon>Pseudomonadati</taxon>
        <taxon>Pseudomonadota</taxon>
        <taxon>Gammaproteobacteria</taxon>
        <taxon>Enterobacterales</taxon>
        <taxon>Gallaecimonadaceae</taxon>
        <taxon>Gallaecimonas</taxon>
    </lineage>
</organism>
<protein>
    <recommendedName>
        <fullName evidence="3">cellulase</fullName>
        <ecNumber evidence="3">3.2.1.4</ecNumber>
    </recommendedName>
</protein>
<dbReference type="SUPFAM" id="SSF48208">
    <property type="entry name" value="Six-hairpin glycosidases"/>
    <property type="match status" value="1"/>
</dbReference>
<keyword evidence="8" id="KW-0732">Signal</keyword>
<dbReference type="PRINTS" id="PR00735">
    <property type="entry name" value="GLHYDRLASE8"/>
</dbReference>
<keyword evidence="5" id="KW-0136">Cellulose degradation</keyword>
<evidence type="ECO:0000256" key="3">
    <source>
        <dbReference type="ARBA" id="ARBA00012601"/>
    </source>
</evidence>
<evidence type="ECO:0000256" key="4">
    <source>
        <dbReference type="ARBA" id="ARBA00022801"/>
    </source>
</evidence>
<evidence type="ECO:0000313" key="10">
    <source>
        <dbReference type="Proteomes" id="UP000006755"/>
    </source>
</evidence>
<dbReference type="InterPro" id="IPR008928">
    <property type="entry name" value="6-hairpin_glycosidase_sf"/>
</dbReference>
<evidence type="ECO:0000313" key="9">
    <source>
        <dbReference type="EMBL" id="EKE77003.1"/>
    </source>
</evidence>
<feature type="signal peptide" evidence="8">
    <location>
        <begin position="1"/>
        <end position="17"/>
    </location>
</feature>
<dbReference type="Pfam" id="PF01270">
    <property type="entry name" value="Glyco_hydro_8"/>
    <property type="match status" value="1"/>
</dbReference>
<evidence type="ECO:0000256" key="6">
    <source>
        <dbReference type="ARBA" id="ARBA00023295"/>
    </source>
</evidence>
<comment type="caution">
    <text evidence="9">The sequence shown here is derived from an EMBL/GenBank/DDBJ whole genome shotgun (WGS) entry which is preliminary data.</text>
</comment>
<dbReference type="Proteomes" id="UP000006755">
    <property type="component" value="Unassembled WGS sequence"/>
</dbReference>
<evidence type="ECO:0000256" key="8">
    <source>
        <dbReference type="SAM" id="SignalP"/>
    </source>
</evidence>
<dbReference type="EC" id="3.2.1.4" evidence="3"/>
<feature type="chain" id="PRO_5003862121" description="cellulase" evidence="8">
    <location>
        <begin position="18"/>
        <end position="328"/>
    </location>
</feature>
<dbReference type="eggNOG" id="COG3405">
    <property type="taxonomic scope" value="Bacteria"/>
</dbReference>
<evidence type="ECO:0000256" key="7">
    <source>
        <dbReference type="ARBA" id="ARBA00023326"/>
    </source>
</evidence>
<dbReference type="STRING" id="745411.B3C1_02320"/>
<dbReference type="InterPro" id="IPR002037">
    <property type="entry name" value="Glyco_hydro_8"/>
</dbReference>
<evidence type="ECO:0000256" key="2">
    <source>
        <dbReference type="ARBA" id="ARBA00009209"/>
    </source>
</evidence>
<evidence type="ECO:0000256" key="5">
    <source>
        <dbReference type="ARBA" id="ARBA00023001"/>
    </source>
</evidence>
<dbReference type="PATRIC" id="fig|745411.4.peg.454"/>
<dbReference type="GO" id="GO:0030245">
    <property type="term" value="P:cellulose catabolic process"/>
    <property type="evidence" value="ECO:0007669"/>
    <property type="project" value="UniProtKB-KW"/>
</dbReference>
<dbReference type="Gene3D" id="1.50.10.10">
    <property type="match status" value="1"/>
</dbReference>
<keyword evidence="7" id="KW-0119">Carbohydrate metabolism</keyword>
<reference evidence="9 10" key="1">
    <citation type="journal article" date="2012" name="J. Bacteriol.">
        <title>Genome Sequence of Gallaecimonas xiamenensis Type Strain 3-C-1.</title>
        <authorList>
            <person name="Lai Q."/>
            <person name="Wang L."/>
            <person name="Wang W."/>
            <person name="Shao Z."/>
        </authorList>
    </citation>
    <scope>NUCLEOTIDE SEQUENCE [LARGE SCALE GENOMIC DNA]</scope>
    <source>
        <strain evidence="9 10">3-C-1</strain>
    </source>
</reference>
<dbReference type="EMBL" id="AMRI01000003">
    <property type="protein sequence ID" value="EKE77003.1"/>
    <property type="molecule type" value="Genomic_DNA"/>
</dbReference>
<dbReference type="InterPro" id="IPR012341">
    <property type="entry name" value="6hp_glycosidase-like_sf"/>
</dbReference>